<dbReference type="Proteomes" id="UP000006227">
    <property type="component" value="Unassembled WGS sequence"/>
</dbReference>
<proteinExistence type="predicted"/>
<comment type="caution">
    <text evidence="1">The sequence shown here is derived from an EMBL/GenBank/DDBJ whole genome shotgun (WGS) entry which is preliminary data.</text>
</comment>
<dbReference type="PATRIC" id="fig|1029822.3.peg.1599"/>
<organism evidence="1 2">
    <name type="scientific">Ligilactobacillus salivarius NIAS840</name>
    <dbReference type="NCBI Taxonomy" id="1029822"/>
    <lineage>
        <taxon>Bacteria</taxon>
        <taxon>Bacillati</taxon>
        <taxon>Bacillota</taxon>
        <taxon>Bacilli</taxon>
        <taxon>Lactobacillales</taxon>
        <taxon>Lactobacillaceae</taxon>
        <taxon>Ligilactobacillus</taxon>
    </lineage>
</organism>
<name>F5VFN4_9LACO</name>
<accession>F5VFN4</accession>
<evidence type="ECO:0000313" key="1">
    <source>
        <dbReference type="EMBL" id="EGL98173.1"/>
    </source>
</evidence>
<evidence type="ECO:0000313" key="2">
    <source>
        <dbReference type="Proteomes" id="UP000006227"/>
    </source>
</evidence>
<dbReference type="AlphaFoldDB" id="F5VFN4"/>
<evidence type="ECO:0008006" key="3">
    <source>
        <dbReference type="Google" id="ProtNLM"/>
    </source>
</evidence>
<sequence length="117" mass="13717">MMVEKNKFCKNCGKEIVNKYYYLDEDLLDKEKVFCSINCLFRNMLKTGKIEEITVKDYCKDGLSAICKSCNKEYFASDNELRKNKKLIVDRNGNEFCNADCCIDYYINTDEIILGRI</sequence>
<protein>
    <recommendedName>
        <fullName evidence="3">MYM-type domain-containing protein</fullName>
    </recommendedName>
</protein>
<reference evidence="1 2" key="1">
    <citation type="journal article" date="2011" name="J. Bacteriol.">
        <title>Genome Sequence of Lactobacillus salivarius NIAS840, Isolated from Chicken Intestine.</title>
        <authorList>
            <person name="Ham J.S."/>
            <person name="Kim H.W."/>
            <person name="Seol K.H."/>
            <person name="Jang A."/>
            <person name="Jeong S.G."/>
            <person name="Oh M.H."/>
            <person name="Kim D.H."/>
            <person name="Kang D.K."/>
            <person name="Kim G.B."/>
            <person name="Cha C.J."/>
        </authorList>
    </citation>
    <scope>NUCLEOTIDE SEQUENCE [LARGE SCALE GENOMIC DNA]</scope>
    <source>
        <strain evidence="1 2">NIAS840</strain>
    </source>
</reference>
<gene>
    <name evidence="1" type="ORF">NIAS840_01604</name>
</gene>
<dbReference type="RefSeq" id="WP_003706692.1">
    <property type="nucleotide sequence ID" value="NZ_AFMN01000002.1"/>
</dbReference>
<dbReference type="EMBL" id="AFMN01000002">
    <property type="protein sequence ID" value="EGL98173.1"/>
    <property type="molecule type" value="Genomic_DNA"/>
</dbReference>